<dbReference type="Pfam" id="PF04290">
    <property type="entry name" value="DctQ"/>
    <property type="match status" value="1"/>
</dbReference>
<dbReference type="GO" id="GO:0015740">
    <property type="term" value="P:C4-dicarboxylate transport"/>
    <property type="evidence" value="ECO:0007669"/>
    <property type="project" value="TreeGrafter"/>
</dbReference>
<dbReference type="PANTHER" id="PTHR35011:SF2">
    <property type="entry name" value="2,3-DIKETO-L-GULONATE TRAP TRANSPORTER SMALL PERMEASE PROTEIN YIAM"/>
    <property type="match status" value="1"/>
</dbReference>
<keyword evidence="12" id="KW-1185">Reference proteome</keyword>
<dbReference type="InterPro" id="IPR007387">
    <property type="entry name" value="TRAP_DctQ"/>
</dbReference>
<evidence type="ECO:0000256" key="8">
    <source>
        <dbReference type="ARBA" id="ARBA00038436"/>
    </source>
</evidence>
<feature type="transmembrane region" description="Helical" evidence="9">
    <location>
        <begin position="88"/>
        <end position="110"/>
    </location>
</feature>
<dbReference type="RefSeq" id="WP_281814309.1">
    <property type="nucleotide sequence ID" value="NZ_BRLB01000003.1"/>
</dbReference>
<proteinExistence type="inferred from homology"/>
<evidence type="ECO:0000256" key="3">
    <source>
        <dbReference type="ARBA" id="ARBA00022475"/>
    </source>
</evidence>
<feature type="transmembrane region" description="Helical" evidence="9">
    <location>
        <begin position="45"/>
        <end position="67"/>
    </location>
</feature>
<dbReference type="AlphaFoldDB" id="A0A9W5Y9M7"/>
<evidence type="ECO:0000256" key="1">
    <source>
        <dbReference type="ARBA" id="ARBA00004429"/>
    </source>
</evidence>
<evidence type="ECO:0000256" key="6">
    <source>
        <dbReference type="ARBA" id="ARBA00022989"/>
    </source>
</evidence>
<feature type="domain" description="Tripartite ATP-independent periplasmic transporters DctQ component" evidence="10">
    <location>
        <begin position="26"/>
        <end position="154"/>
    </location>
</feature>
<keyword evidence="2" id="KW-0813">Transport</keyword>
<evidence type="ECO:0000256" key="2">
    <source>
        <dbReference type="ARBA" id="ARBA00022448"/>
    </source>
</evidence>
<gene>
    <name evidence="11" type="ORF">SH1V18_15940</name>
</gene>
<dbReference type="GO" id="GO:0005886">
    <property type="term" value="C:plasma membrane"/>
    <property type="evidence" value="ECO:0007669"/>
    <property type="project" value="UniProtKB-SubCell"/>
</dbReference>
<reference evidence="11" key="1">
    <citation type="submission" date="2022-06" db="EMBL/GenBank/DDBJ databases">
        <title>Vallitalea longa sp. nov., an anaerobic bacterium isolated from marine sediment.</title>
        <authorList>
            <person name="Hirano S."/>
            <person name="Terahara T."/>
            <person name="Mori K."/>
            <person name="Hamada M."/>
            <person name="Matsumoto R."/>
            <person name="Kobayashi T."/>
        </authorList>
    </citation>
    <scope>NUCLEOTIDE SEQUENCE</scope>
    <source>
        <strain evidence="11">SH18-1</strain>
    </source>
</reference>
<keyword evidence="3" id="KW-1003">Cell membrane</keyword>
<evidence type="ECO:0000256" key="4">
    <source>
        <dbReference type="ARBA" id="ARBA00022519"/>
    </source>
</evidence>
<dbReference type="PANTHER" id="PTHR35011">
    <property type="entry name" value="2,3-DIKETO-L-GULONATE TRAP TRANSPORTER SMALL PERMEASE PROTEIN YIAM"/>
    <property type="match status" value="1"/>
</dbReference>
<dbReference type="EMBL" id="BRLB01000003">
    <property type="protein sequence ID" value="GKX29114.1"/>
    <property type="molecule type" value="Genomic_DNA"/>
</dbReference>
<evidence type="ECO:0000256" key="5">
    <source>
        <dbReference type="ARBA" id="ARBA00022692"/>
    </source>
</evidence>
<sequence>MKYIKDMFKFLDKFLEIFNVSLMGIMAVSVIITVFMRYVLNITFIWVEELITFVFIATTYFGIVLCVKEKEHIEIDFFRNLVPGKLKIITESIITTIVVFTLVYLAVISFGWIDKVGNTLSSGLKLKYKYVYIMMPISFILSALYEIRSIIQKWFVVKVQIEKAGGRT</sequence>
<evidence type="ECO:0000256" key="7">
    <source>
        <dbReference type="ARBA" id="ARBA00023136"/>
    </source>
</evidence>
<keyword evidence="4" id="KW-0997">Cell inner membrane</keyword>
<keyword evidence="6 9" id="KW-1133">Transmembrane helix</keyword>
<name>A0A9W5Y9M7_9FIRM</name>
<dbReference type="Proteomes" id="UP001144256">
    <property type="component" value="Unassembled WGS sequence"/>
</dbReference>
<evidence type="ECO:0000256" key="9">
    <source>
        <dbReference type="SAM" id="Phobius"/>
    </source>
</evidence>
<evidence type="ECO:0000313" key="12">
    <source>
        <dbReference type="Proteomes" id="UP001144256"/>
    </source>
</evidence>
<protein>
    <recommendedName>
        <fullName evidence="10">Tripartite ATP-independent periplasmic transporters DctQ component domain-containing protein</fullName>
    </recommendedName>
</protein>
<keyword evidence="7 9" id="KW-0472">Membrane</keyword>
<feature type="transmembrane region" description="Helical" evidence="9">
    <location>
        <begin position="130"/>
        <end position="147"/>
    </location>
</feature>
<comment type="similarity">
    <text evidence="8">Belongs to the TRAP transporter small permease family.</text>
</comment>
<keyword evidence="5 9" id="KW-0812">Transmembrane</keyword>
<comment type="subcellular location">
    <subcellularLocation>
        <location evidence="1">Cell inner membrane</location>
        <topology evidence="1">Multi-pass membrane protein</topology>
    </subcellularLocation>
</comment>
<dbReference type="GO" id="GO:0022857">
    <property type="term" value="F:transmembrane transporter activity"/>
    <property type="evidence" value="ECO:0007669"/>
    <property type="project" value="TreeGrafter"/>
</dbReference>
<accession>A0A9W5Y9M7</accession>
<dbReference type="InterPro" id="IPR055348">
    <property type="entry name" value="DctQ"/>
</dbReference>
<evidence type="ECO:0000259" key="10">
    <source>
        <dbReference type="Pfam" id="PF04290"/>
    </source>
</evidence>
<organism evidence="11 12">
    <name type="scientific">Vallitalea longa</name>
    <dbReference type="NCBI Taxonomy" id="2936439"/>
    <lineage>
        <taxon>Bacteria</taxon>
        <taxon>Bacillati</taxon>
        <taxon>Bacillota</taxon>
        <taxon>Clostridia</taxon>
        <taxon>Lachnospirales</taxon>
        <taxon>Vallitaleaceae</taxon>
        <taxon>Vallitalea</taxon>
    </lineage>
</organism>
<comment type="caution">
    <text evidence="11">The sequence shown here is derived from an EMBL/GenBank/DDBJ whole genome shotgun (WGS) entry which is preliminary data.</text>
</comment>
<evidence type="ECO:0000313" key="11">
    <source>
        <dbReference type="EMBL" id="GKX29114.1"/>
    </source>
</evidence>
<feature type="transmembrane region" description="Helical" evidence="9">
    <location>
        <begin position="20"/>
        <end position="39"/>
    </location>
</feature>